<evidence type="ECO:0000313" key="2">
    <source>
        <dbReference type="EMBL" id="TDG02329.1"/>
    </source>
</evidence>
<evidence type="ECO:0000256" key="1">
    <source>
        <dbReference type="SAM" id="Phobius"/>
    </source>
</evidence>
<keyword evidence="1" id="KW-0472">Membrane</keyword>
<proteinExistence type="predicted"/>
<evidence type="ECO:0000313" key="3">
    <source>
        <dbReference type="Proteomes" id="UP000295606"/>
    </source>
</evidence>
<dbReference type="EMBL" id="SMOD01000066">
    <property type="protein sequence ID" value="TDG02329.1"/>
    <property type="molecule type" value="Genomic_DNA"/>
</dbReference>
<protein>
    <submittedName>
        <fullName evidence="2">Uncharacterized protein</fullName>
    </submittedName>
</protein>
<accession>A0A4R5L1F9</accession>
<comment type="caution">
    <text evidence="2">The sequence shown here is derived from an EMBL/GenBank/DDBJ whole genome shotgun (WGS) entry which is preliminary data.</text>
</comment>
<sequence>MANLKSWLFAAGFCAGCTALSAYFNLTHSSMSTVPTRLNWLIELHIGTALLGAMLFALFVVGTPAALRGPASASSYGVGMVPRIGAVRYFIPGNGAFFSVARIVQILGVIVCLMIQFIYAEPLGAGNDAQEGSGRPVKLLKRPLTA</sequence>
<dbReference type="AlphaFoldDB" id="A0A4R5L1F9"/>
<feature type="transmembrane region" description="Helical" evidence="1">
    <location>
        <begin position="38"/>
        <end position="61"/>
    </location>
</feature>
<feature type="transmembrane region" description="Helical" evidence="1">
    <location>
        <begin position="6"/>
        <end position="26"/>
    </location>
</feature>
<dbReference type="OrthoDB" id="9109754at2"/>
<name>A0A4R5L1F9_9BURK</name>
<keyword evidence="1" id="KW-0812">Transmembrane</keyword>
<dbReference type="Proteomes" id="UP000295606">
    <property type="component" value="Unassembled WGS sequence"/>
</dbReference>
<organism evidence="2 3">
    <name type="scientific">Paraburkholderia guartelaensis</name>
    <dbReference type="NCBI Taxonomy" id="2546446"/>
    <lineage>
        <taxon>Bacteria</taxon>
        <taxon>Pseudomonadati</taxon>
        <taxon>Pseudomonadota</taxon>
        <taxon>Betaproteobacteria</taxon>
        <taxon>Burkholderiales</taxon>
        <taxon>Burkholderiaceae</taxon>
        <taxon>Paraburkholderia</taxon>
    </lineage>
</organism>
<gene>
    <name evidence="2" type="ORF">E1N52_40260</name>
</gene>
<keyword evidence="1" id="KW-1133">Transmembrane helix</keyword>
<reference evidence="2 3" key="1">
    <citation type="submission" date="2019-03" db="EMBL/GenBank/DDBJ databases">
        <title>Paraburkholderia sp. isolated from native Mimosa gymnas in Guartela State Park, Brazil.</title>
        <authorList>
            <person name="Paulitsch F."/>
            <person name="Hungria M."/>
            <person name="Delamuta J.R.M."/>
            <person name="Ribeiro R.A."/>
            <person name="Dall'Agnol R."/>
            <person name="Silva J.S.B."/>
        </authorList>
    </citation>
    <scope>NUCLEOTIDE SEQUENCE [LARGE SCALE GENOMIC DNA]</scope>
    <source>
        <strain evidence="2 3">CNPSo 3008</strain>
    </source>
</reference>
<feature type="transmembrane region" description="Helical" evidence="1">
    <location>
        <begin position="103"/>
        <end position="120"/>
    </location>
</feature>
<dbReference type="RefSeq" id="WP_133190382.1">
    <property type="nucleotide sequence ID" value="NZ_SMOD01000066.1"/>
</dbReference>